<evidence type="ECO:0008006" key="9">
    <source>
        <dbReference type="Google" id="ProtNLM"/>
    </source>
</evidence>
<keyword evidence="8" id="KW-1185">Reference proteome</keyword>
<dbReference type="Proteomes" id="UP000075883">
    <property type="component" value="Unassembled WGS sequence"/>
</dbReference>
<dbReference type="PRINTS" id="PR00171">
    <property type="entry name" value="SUGRTRNSPORT"/>
</dbReference>
<keyword evidence="5" id="KW-0325">Glycoprotein</keyword>
<dbReference type="STRING" id="139723.A0A182M5E5"/>
<dbReference type="InterPro" id="IPR005828">
    <property type="entry name" value="MFS_sugar_transport-like"/>
</dbReference>
<dbReference type="InterPro" id="IPR045263">
    <property type="entry name" value="GLUT"/>
</dbReference>
<dbReference type="PANTHER" id="PTHR23503:SF128">
    <property type="entry name" value="GLUCOSE TRANSPORTER TYPE 1"/>
    <property type="match status" value="1"/>
</dbReference>
<reference evidence="7" key="2">
    <citation type="submission" date="2020-05" db="UniProtKB">
        <authorList>
            <consortium name="EnsemblMetazoa"/>
        </authorList>
    </citation>
    <scope>IDENTIFICATION</scope>
    <source>
        <strain evidence="7">A-37</strain>
    </source>
</reference>
<name>A0A182M5E5_9DIPT</name>
<accession>A0A182M5E5</accession>
<proteinExistence type="predicted"/>
<keyword evidence="4 6" id="KW-0472">Membrane</keyword>
<evidence type="ECO:0000256" key="6">
    <source>
        <dbReference type="SAM" id="Phobius"/>
    </source>
</evidence>
<dbReference type="EnsemblMetazoa" id="ACUA009894-RA">
    <property type="protein sequence ID" value="ACUA009894-PA"/>
    <property type="gene ID" value="ACUA009894"/>
</dbReference>
<dbReference type="AlphaFoldDB" id="A0A182M5E5"/>
<sequence>MIDWMSYLSVVSTLAFVVFFAVGPGSIPWMITAELFSQGPRPSAMAIAVLVNWMANFVVGIGFPSLKVGKLTAFRAAHCITLGAIFLYKSNNFFSIFPPTDCLGKLYIPTV</sequence>
<evidence type="ECO:0000256" key="2">
    <source>
        <dbReference type="ARBA" id="ARBA00022692"/>
    </source>
</evidence>
<dbReference type="PANTHER" id="PTHR23503">
    <property type="entry name" value="SOLUTE CARRIER FAMILY 2"/>
    <property type="match status" value="1"/>
</dbReference>
<feature type="transmembrane region" description="Helical" evidence="6">
    <location>
        <begin position="7"/>
        <end position="31"/>
    </location>
</feature>
<evidence type="ECO:0000256" key="5">
    <source>
        <dbReference type="ARBA" id="ARBA00023180"/>
    </source>
</evidence>
<dbReference type="Gene3D" id="1.20.1250.20">
    <property type="entry name" value="MFS general substrate transporter like domains"/>
    <property type="match status" value="1"/>
</dbReference>
<dbReference type="InterPro" id="IPR036259">
    <property type="entry name" value="MFS_trans_sf"/>
</dbReference>
<evidence type="ECO:0000256" key="4">
    <source>
        <dbReference type="ARBA" id="ARBA00023136"/>
    </source>
</evidence>
<comment type="subcellular location">
    <subcellularLocation>
        <location evidence="1">Membrane</location>
        <topology evidence="1">Multi-pass membrane protein</topology>
    </subcellularLocation>
</comment>
<evidence type="ECO:0000313" key="7">
    <source>
        <dbReference type="EnsemblMetazoa" id="ACUA009894-PA"/>
    </source>
</evidence>
<dbReference type="EMBL" id="AXCM01009000">
    <property type="status" value="NOT_ANNOTATED_CDS"/>
    <property type="molecule type" value="Genomic_DNA"/>
</dbReference>
<dbReference type="VEuPathDB" id="VectorBase:ACUA009894"/>
<protein>
    <recommendedName>
        <fullName evidence="9">Major facilitator superfamily (MFS) profile domain-containing protein</fullName>
    </recommendedName>
</protein>
<evidence type="ECO:0000313" key="8">
    <source>
        <dbReference type="Proteomes" id="UP000075883"/>
    </source>
</evidence>
<dbReference type="InterPro" id="IPR003663">
    <property type="entry name" value="Sugar/inositol_transpt"/>
</dbReference>
<keyword evidence="3 6" id="KW-1133">Transmembrane helix</keyword>
<reference evidence="8" key="1">
    <citation type="submission" date="2013-09" db="EMBL/GenBank/DDBJ databases">
        <title>The Genome Sequence of Anopheles culicifacies species A.</title>
        <authorList>
            <consortium name="The Broad Institute Genomics Platform"/>
            <person name="Neafsey D.E."/>
            <person name="Besansky N."/>
            <person name="Howell P."/>
            <person name="Walton C."/>
            <person name="Young S.K."/>
            <person name="Zeng Q."/>
            <person name="Gargeya S."/>
            <person name="Fitzgerald M."/>
            <person name="Haas B."/>
            <person name="Abouelleil A."/>
            <person name="Allen A.W."/>
            <person name="Alvarado L."/>
            <person name="Arachchi H.M."/>
            <person name="Berlin A.M."/>
            <person name="Chapman S.B."/>
            <person name="Gainer-Dewar J."/>
            <person name="Goldberg J."/>
            <person name="Griggs A."/>
            <person name="Gujja S."/>
            <person name="Hansen M."/>
            <person name="Howarth C."/>
            <person name="Imamovic A."/>
            <person name="Ireland A."/>
            <person name="Larimer J."/>
            <person name="McCowan C."/>
            <person name="Murphy C."/>
            <person name="Pearson M."/>
            <person name="Poon T.W."/>
            <person name="Priest M."/>
            <person name="Roberts A."/>
            <person name="Saif S."/>
            <person name="Shea T."/>
            <person name="Sisk P."/>
            <person name="Sykes S."/>
            <person name="Wortman J."/>
            <person name="Nusbaum C."/>
            <person name="Birren B."/>
        </authorList>
    </citation>
    <scope>NUCLEOTIDE SEQUENCE [LARGE SCALE GENOMIC DNA]</scope>
    <source>
        <strain evidence="8">A-37</strain>
    </source>
</reference>
<evidence type="ECO:0000256" key="3">
    <source>
        <dbReference type="ARBA" id="ARBA00022989"/>
    </source>
</evidence>
<dbReference type="GO" id="GO:0016020">
    <property type="term" value="C:membrane"/>
    <property type="evidence" value="ECO:0007669"/>
    <property type="project" value="UniProtKB-SubCell"/>
</dbReference>
<dbReference type="GO" id="GO:0015149">
    <property type="term" value="F:hexose transmembrane transporter activity"/>
    <property type="evidence" value="ECO:0007669"/>
    <property type="project" value="TreeGrafter"/>
</dbReference>
<keyword evidence="2 6" id="KW-0812">Transmembrane</keyword>
<organism evidence="7 8">
    <name type="scientific">Anopheles culicifacies</name>
    <dbReference type="NCBI Taxonomy" id="139723"/>
    <lineage>
        <taxon>Eukaryota</taxon>
        <taxon>Metazoa</taxon>
        <taxon>Ecdysozoa</taxon>
        <taxon>Arthropoda</taxon>
        <taxon>Hexapoda</taxon>
        <taxon>Insecta</taxon>
        <taxon>Pterygota</taxon>
        <taxon>Neoptera</taxon>
        <taxon>Endopterygota</taxon>
        <taxon>Diptera</taxon>
        <taxon>Nematocera</taxon>
        <taxon>Culicoidea</taxon>
        <taxon>Culicidae</taxon>
        <taxon>Anophelinae</taxon>
        <taxon>Anopheles</taxon>
        <taxon>culicifacies species complex</taxon>
    </lineage>
</organism>
<evidence type="ECO:0000256" key="1">
    <source>
        <dbReference type="ARBA" id="ARBA00004141"/>
    </source>
</evidence>
<dbReference type="Pfam" id="PF00083">
    <property type="entry name" value="Sugar_tr"/>
    <property type="match status" value="1"/>
</dbReference>
<feature type="transmembrane region" description="Helical" evidence="6">
    <location>
        <begin position="43"/>
        <end position="66"/>
    </location>
</feature>